<keyword evidence="1" id="KW-0732">Signal</keyword>
<dbReference type="PROSITE" id="PS51257">
    <property type="entry name" value="PROKAR_LIPOPROTEIN"/>
    <property type="match status" value="1"/>
</dbReference>
<dbReference type="Proteomes" id="UP001595887">
    <property type="component" value="Unassembled WGS sequence"/>
</dbReference>
<accession>A0ABV8RE82</accession>
<dbReference type="EMBL" id="JBHSDH010000010">
    <property type="protein sequence ID" value="MFC4291262.1"/>
    <property type="molecule type" value="Genomic_DNA"/>
</dbReference>
<evidence type="ECO:0000256" key="1">
    <source>
        <dbReference type="SAM" id="SignalP"/>
    </source>
</evidence>
<sequence length="205" mass="21002">MRLAILSLTAAAVALSACATPAGPVEITRFNRADEGVQYGNGSFAVEIARTDNAGEQAEGTPLSASPYLNAVAAEMQRIGYSENSDNASVIAQVGYGVRDLGKRDRRGPVSVGVGGSTGGYRSGVGVGLGLDLTSLLNRPKNRVLTELSVRIIERDGGRVIWEGSAAQESDAGSAASASDSAAQKLASALFSNFPGKSGESIIVK</sequence>
<evidence type="ECO:0000313" key="4">
    <source>
        <dbReference type="Proteomes" id="UP001595887"/>
    </source>
</evidence>
<feature type="signal peptide" evidence="1">
    <location>
        <begin position="1"/>
        <end position="19"/>
    </location>
</feature>
<dbReference type="InterPro" id="IPR025411">
    <property type="entry name" value="DUF4136"/>
</dbReference>
<evidence type="ECO:0000313" key="3">
    <source>
        <dbReference type="EMBL" id="MFC4291262.1"/>
    </source>
</evidence>
<comment type="caution">
    <text evidence="3">The sequence shown here is derived from an EMBL/GenBank/DDBJ whole genome shotgun (WGS) entry which is preliminary data.</text>
</comment>
<proteinExistence type="predicted"/>
<dbReference type="Pfam" id="PF13590">
    <property type="entry name" value="DUF4136"/>
    <property type="match status" value="1"/>
</dbReference>
<feature type="domain" description="DUF4136" evidence="2">
    <location>
        <begin position="55"/>
        <end position="196"/>
    </location>
</feature>
<name>A0ABV8RE82_9SPHN</name>
<gene>
    <name evidence="3" type="ORF">ACFOWX_02420</name>
</gene>
<feature type="chain" id="PRO_5045259222" evidence="1">
    <location>
        <begin position="20"/>
        <end position="205"/>
    </location>
</feature>
<keyword evidence="4" id="KW-1185">Reference proteome</keyword>
<evidence type="ECO:0000259" key="2">
    <source>
        <dbReference type="Pfam" id="PF13590"/>
    </source>
</evidence>
<protein>
    <submittedName>
        <fullName evidence="3">DUF4136 domain-containing protein</fullName>
    </submittedName>
</protein>
<reference evidence="4" key="1">
    <citation type="journal article" date="2019" name="Int. J. Syst. Evol. Microbiol.">
        <title>The Global Catalogue of Microorganisms (GCM) 10K type strain sequencing project: providing services to taxonomists for standard genome sequencing and annotation.</title>
        <authorList>
            <consortium name="The Broad Institute Genomics Platform"/>
            <consortium name="The Broad Institute Genome Sequencing Center for Infectious Disease"/>
            <person name="Wu L."/>
            <person name="Ma J."/>
        </authorList>
    </citation>
    <scope>NUCLEOTIDE SEQUENCE [LARGE SCALE GENOMIC DNA]</scope>
    <source>
        <strain evidence="4">CECT 8531</strain>
    </source>
</reference>
<dbReference type="RefSeq" id="WP_381420921.1">
    <property type="nucleotide sequence ID" value="NZ_JBHSDH010000010.1"/>
</dbReference>
<organism evidence="3 4">
    <name type="scientific">Sphingorhabdus arenilitoris</name>
    <dbReference type="NCBI Taxonomy" id="1490041"/>
    <lineage>
        <taxon>Bacteria</taxon>
        <taxon>Pseudomonadati</taxon>
        <taxon>Pseudomonadota</taxon>
        <taxon>Alphaproteobacteria</taxon>
        <taxon>Sphingomonadales</taxon>
        <taxon>Sphingomonadaceae</taxon>
        <taxon>Sphingorhabdus</taxon>
    </lineage>
</organism>